<gene>
    <name evidence="1" type="ORF">QTG54_015779</name>
</gene>
<dbReference type="EMBL" id="JATAAI010000048">
    <property type="protein sequence ID" value="KAK1733491.1"/>
    <property type="molecule type" value="Genomic_DNA"/>
</dbReference>
<name>A0AAD8XTD1_9STRA</name>
<sequence>MIEFIEMILNTINLSRSFAGRLELSVASPGPGNWRNLAVTFLLFSSNSRSPKEAFSLPFYPSFQEYSSQTSFCVCASSRCYATSKSRVTTPLASRAAFRSSILRLDEEALTGREKG</sequence>
<evidence type="ECO:0000313" key="1">
    <source>
        <dbReference type="EMBL" id="KAK1733491.1"/>
    </source>
</evidence>
<proteinExistence type="predicted"/>
<dbReference type="AlphaFoldDB" id="A0AAD8XTD1"/>
<protein>
    <submittedName>
        <fullName evidence="1">Uncharacterized protein</fullName>
    </submittedName>
</protein>
<comment type="caution">
    <text evidence="1">The sequence shown here is derived from an EMBL/GenBank/DDBJ whole genome shotgun (WGS) entry which is preliminary data.</text>
</comment>
<accession>A0AAD8XTD1</accession>
<organism evidence="1 2">
    <name type="scientific">Skeletonema marinoi</name>
    <dbReference type="NCBI Taxonomy" id="267567"/>
    <lineage>
        <taxon>Eukaryota</taxon>
        <taxon>Sar</taxon>
        <taxon>Stramenopiles</taxon>
        <taxon>Ochrophyta</taxon>
        <taxon>Bacillariophyta</taxon>
        <taxon>Coscinodiscophyceae</taxon>
        <taxon>Thalassiosirophycidae</taxon>
        <taxon>Thalassiosirales</taxon>
        <taxon>Skeletonemataceae</taxon>
        <taxon>Skeletonema</taxon>
        <taxon>Skeletonema marinoi-dohrnii complex</taxon>
    </lineage>
</organism>
<dbReference type="Proteomes" id="UP001224775">
    <property type="component" value="Unassembled WGS sequence"/>
</dbReference>
<reference evidence="1" key="1">
    <citation type="submission" date="2023-06" db="EMBL/GenBank/DDBJ databases">
        <title>Survivors Of The Sea: Transcriptome response of Skeletonema marinoi to long-term dormancy.</title>
        <authorList>
            <person name="Pinder M.I.M."/>
            <person name="Kourtchenko O."/>
            <person name="Robertson E.K."/>
            <person name="Larsson T."/>
            <person name="Maumus F."/>
            <person name="Osuna-Cruz C.M."/>
            <person name="Vancaester E."/>
            <person name="Stenow R."/>
            <person name="Vandepoele K."/>
            <person name="Ploug H."/>
            <person name="Bruchert V."/>
            <person name="Godhe A."/>
            <person name="Topel M."/>
        </authorList>
    </citation>
    <scope>NUCLEOTIDE SEQUENCE</scope>
    <source>
        <strain evidence="1">R05AC</strain>
    </source>
</reference>
<keyword evidence="2" id="KW-1185">Reference proteome</keyword>
<evidence type="ECO:0000313" key="2">
    <source>
        <dbReference type="Proteomes" id="UP001224775"/>
    </source>
</evidence>